<keyword evidence="2" id="KW-1185">Reference proteome</keyword>
<name>A0ABU3GMK2_9SPHI</name>
<dbReference type="Proteomes" id="UP001258315">
    <property type="component" value="Unassembled WGS sequence"/>
</dbReference>
<proteinExistence type="predicted"/>
<evidence type="ECO:0000313" key="1">
    <source>
        <dbReference type="EMBL" id="MDT3401012.1"/>
    </source>
</evidence>
<accession>A0ABU3GMK2</accession>
<comment type="caution">
    <text evidence="1">The sequence shown here is derived from an EMBL/GenBank/DDBJ whole genome shotgun (WGS) entry which is preliminary data.</text>
</comment>
<protein>
    <submittedName>
        <fullName evidence="1">Uncharacterized protein</fullName>
    </submittedName>
</protein>
<sequence length="102" mass="12035">MMNILKFALLQDQDRDIIIHYDTGLKVCVFNLEAADFRPSKKEQHIFGDDHGEWLAFETKGWHGQSPDILHQAALWYARYLDYPEMIISDVDPRPVFKMRIL</sequence>
<reference evidence="2" key="1">
    <citation type="submission" date="2023-07" db="EMBL/GenBank/DDBJ databases">
        <title>Functional and genomic diversity of the sorghum phyllosphere microbiome.</title>
        <authorList>
            <person name="Shade A."/>
        </authorList>
    </citation>
    <scope>NUCLEOTIDE SEQUENCE [LARGE SCALE GENOMIC DNA]</scope>
    <source>
        <strain evidence="2">SORGH_AS_0422</strain>
    </source>
</reference>
<organism evidence="1 2">
    <name type="scientific">Mucilaginibacter terrae</name>
    <dbReference type="NCBI Taxonomy" id="1955052"/>
    <lineage>
        <taxon>Bacteria</taxon>
        <taxon>Pseudomonadati</taxon>
        <taxon>Bacteroidota</taxon>
        <taxon>Sphingobacteriia</taxon>
        <taxon>Sphingobacteriales</taxon>
        <taxon>Sphingobacteriaceae</taxon>
        <taxon>Mucilaginibacter</taxon>
    </lineage>
</organism>
<evidence type="ECO:0000313" key="2">
    <source>
        <dbReference type="Proteomes" id="UP001258315"/>
    </source>
</evidence>
<gene>
    <name evidence="1" type="ORF">QE417_000084</name>
</gene>
<dbReference type="EMBL" id="JAVLVU010000001">
    <property type="protein sequence ID" value="MDT3401012.1"/>
    <property type="molecule type" value="Genomic_DNA"/>
</dbReference>
<dbReference type="RefSeq" id="WP_311946792.1">
    <property type="nucleotide sequence ID" value="NZ_JAVLVU010000001.1"/>
</dbReference>